<evidence type="ECO:0000313" key="3">
    <source>
        <dbReference type="Proteomes" id="UP000244016"/>
    </source>
</evidence>
<name>A0A2T5G3W6_9BACL</name>
<dbReference type="AlphaFoldDB" id="A0A2T5G3W6"/>
<dbReference type="Proteomes" id="UP000244016">
    <property type="component" value="Unassembled WGS sequence"/>
</dbReference>
<sequence>MTILIDRSRDLFAIRAAKAEEAGARMLRRAAVGYTKTMRFANLLRIAGVRKRVGNVSLEYSEEDGLLVGKLEDIRNLPPANEPSPRKRGEGGEEIS</sequence>
<comment type="caution">
    <text evidence="2">The sequence shown here is derived from an EMBL/GenBank/DDBJ whole genome shotgun (WGS) entry which is preliminary data.</text>
</comment>
<accession>A0A2T5G3W6</accession>
<organism evidence="2 3">
    <name type="scientific">Brockia lithotrophica</name>
    <dbReference type="NCBI Taxonomy" id="933949"/>
    <lineage>
        <taxon>Bacteria</taxon>
        <taxon>Bacillati</taxon>
        <taxon>Bacillota</taxon>
        <taxon>Bacilli</taxon>
        <taxon>Bacillales</taxon>
        <taxon>Bacillales Family X. Incertae Sedis</taxon>
        <taxon>Brockia</taxon>
    </lineage>
</organism>
<protein>
    <submittedName>
        <fullName evidence="2">Uncharacterized protein</fullName>
    </submittedName>
</protein>
<feature type="compositionally biased region" description="Basic and acidic residues" evidence="1">
    <location>
        <begin position="84"/>
        <end position="96"/>
    </location>
</feature>
<evidence type="ECO:0000256" key="1">
    <source>
        <dbReference type="SAM" id="MobiDB-lite"/>
    </source>
</evidence>
<feature type="region of interest" description="Disordered" evidence="1">
    <location>
        <begin position="74"/>
        <end position="96"/>
    </location>
</feature>
<dbReference type="EMBL" id="PEBW01000009">
    <property type="protein sequence ID" value="PTQ50880.1"/>
    <property type="molecule type" value="Genomic_DNA"/>
</dbReference>
<reference evidence="2 3" key="1">
    <citation type="submission" date="2017-08" db="EMBL/GenBank/DDBJ databases">
        <title>Burning lignite coal seam in the remote Altai Mountains harbors a hydrogen-driven thermophilic microbial community.</title>
        <authorList>
            <person name="Kadnikov V.V."/>
            <person name="Mardanov A.V."/>
            <person name="Ivasenko D."/>
            <person name="Beletsky A.V."/>
            <person name="Karnachuk O.V."/>
            <person name="Ravin N.V."/>
        </authorList>
    </citation>
    <scope>NUCLEOTIDE SEQUENCE [LARGE SCALE GENOMIC DNA]</scope>
    <source>
        <strain evidence="2">AL31</strain>
    </source>
</reference>
<evidence type="ECO:0000313" key="2">
    <source>
        <dbReference type="EMBL" id="PTQ50880.1"/>
    </source>
</evidence>
<gene>
    <name evidence="2" type="ORF">BLITH_1419</name>
</gene>
<proteinExistence type="predicted"/>